<dbReference type="AlphaFoldDB" id="W9CEZ0"/>
<name>W9CEZ0_SCLBF</name>
<dbReference type="SUPFAM" id="SSF56808">
    <property type="entry name" value="Ribosomal protein L1"/>
    <property type="match status" value="1"/>
</dbReference>
<accession>W9CEZ0</accession>
<dbReference type="InterPro" id="IPR028364">
    <property type="entry name" value="Ribosomal_uL1/biogenesis"/>
</dbReference>
<dbReference type="STRING" id="1432307.W9CEZ0"/>
<reference evidence="2 3" key="1">
    <citation type="journal article" date="2014" name="Genome Announc.">
        <title>Draft genome sequence of Sclerotinia borealis, a psychrophilic plant pathogenic fungus.</title>
        <authorList>
            <person name="Mardanov A.V."/>
            <person name="Beletsky A.V."/>
            <person name="Kadnikov V.V."/>
            <person name="Ignatov A.N."/>
            <person name="Ravin N.V."/>
        </authorList>
    </citation>
    <scope>NUCLEOTIDE SEQUENCE [LARGE SCALE GENOMIC DNA]</scope>
    <source>
        <strain evidence="3">F-4157</strain>
    </source>
</reference>
<dbReference type="CDD" id="cd00403">
    <property type="entry name" value="Ribosomal_L1"/>
    <property type="match status" value="1"/>
</dbReference>
<dbReference type="InterPro" id="IPR023674">
    <property type="entry name" value="Ribosomal_uL1-like"/>
</dbReference>
<feature type="compositionally biased region" description="Basic and acidic residues" evidence="1">
    <location>
        <begin position="328"/>
        <end position="352"/>
    </location>
</feature>
<dbReference type="InterPro" id="IPR016095">
    <property type="entry name" value="Ribosomal_uL1_3-a/b-sand"/>
</dbReference>
<dbReference type="Proteomes" id="UP000019487">
    <property type="component" value="Unassembled WGS sequence"/>
</dbReference>
<keyword evidence="3" id="KW-1185">Reference proteome</keyword>
<dbReference type="HOGENOM" id="CLU_026457_5_0_1"/>
<evidence type="ECO:0000256" key="1">
    <source>
        <dbReference type="SAM" id="MobiDB-lite"/>
    </source>
</evidence>
<organism evidence="2 3">
    <name type="scientific">Sclerotinia borealis (strain F-4128)</name>
    <dbReference type="NCBI Taxonomy" id="1432307"/>
    <lineage>
        <taxon>Eukaryota</taxon>
        <taxon>Fungi</taxon>
        <taxon>Dikarya</taxon>
        <taxon>Ascomycota</taxon>
        <taxon>Pezizomycotina</taxon>
        <taxon>Leotiomycetes</taxon>
        <taxon>Helotiales</taxon>
        <taxon>Sclerotiniaceae</taxon>
        <taxon>Sclerotinia</taxon>
    </lineage>
</organism>
<dbReference type="Pfam" id="PF00687">
    <property type="entry name" value="Ribosomal_L1"/>
    <property type="match status" value="1"/>
</dbReference>
<dbReference type="Gene3D" id="3.40.50.790">
    <property type="match status" value="1"/>
</dbReference>
<feature type="region of interest" description="Disordered" evidence="1">
    <location>
        <begin position="322"/>
        <end position="352"/>
    </location>
</feature>
<gene>
    <name evidence="2" type="ORF">SBOR_6261</name>
</gene>
<dbReference type="EMBL" id="AYSA01000328">
    <property type="protein sequence ID" value="ESZ93334.1"/>
    <property type="molecule type" value="Genomic_DNA"/>
</dbReference>
<evidence type="ECO:0000313" key="2">
    <source>
        <dbReference type="EMBL" id="ESZ93334.1"/>
    </source>
</evidence>
<evidence type="ECO:0008006" key="4">
    <source>
        <dbReference type="Google" id="ProtNLM"/>
    </source>
</evidence>
<dbReference type="OrthoDB" id="10251727at2759"/>
<sequence length="418" mass="46461">MAPKPTTLTTKVESGSPYQLDHEQVLKASTALLKHITTTETAKSKKAGTQNLLAQNDDDDAESTPVWLTLTTKKHIIDKTKLKPFKISVPHPLNTSTTTTICLIVADPQRTYKDIIASPAFPAELSKRIIKVVGVDKIKKKYKQYEAQRKLFAEHDIFLADDRVITLLPKLLGKTFYKSTTKRPIPISIQAEAPRSEGKKIAKAKGEGAPKAAEPKKIAAEVEKAISSALVTLSSSTNSAIRIGYASWDAQKLADNLESVVNTVIEKYVPKQWRGVRGIHVKGPETMSLPIWLADELWVEDEDVLDESVVREIEERVVEKKNKKRKTRGIEGSEIEEKGGEEKKQKLESNDDKLDDEIALRKELLKIQKEDAAKDLDAVPVVVKKTKKVKKVEEEAIEEEAAVPVVVKKTKKAKKVAA</sequence>
<comment type="caution">
    <text evidence="2">The sequence shown here is derived from an EMBL/GenBank/DDBJ whole genome shotgun (WGS) entry which is preliminary data.</text>
</comment>
<protein>
    <recommendedName>
        <fullName evidence="4">Ribosomal protein L1</fullName>
    </recommendedName>
</protein>
<evidence type="ECO:0000313" key="3">
    <source>
        <dbReference type="Proteomes" id="UP000019487"/>
    </source>
</evidence>
<proteinExistence type="predicted"/>